<dbReference type="PANTHER" id="PTHR13887">
    <property type="entry name" value="GLUTATHIONE S-TRANSFERASE KAPPA"/>
    <property type="match status" value="1"/>
</dbReference>
<proteinExistence type="predicted"/>
<dbReference type="PROSITE" id="PS51352">
    <property type="entry name" value="THIOREDOXIN_2"/>
    <property type="match status" value="1"/>
</dbReference>
<dbReference type="Pfam" id="PF01323">
    <property type="entry name" value="DSBA"/>
    <property type="match status" value="1"/>
</dbReference>
<organism evidence="7 8">
    <name type="scientific">Roseovarius nubinhibens</name>
    <dbReference type="NCBI Taxonomy" id="314263"/>
    <lineage>
        <taxon>Bacteria</taxon>
        <taxon>Pseudomonadati</taxon>
        <taxon>Pseudomonadota</taxon>
        <taxon>Alphaproteobacteria</taxon>
        <taxon>Rhodobacterales</taxon>
        <taxon>Roseobacteraceae</taxon>
        <taxon>Roseovarius</taxon>
    </lineage>
</organism>
<dbReference type="InterPro" id="IPR036249">
    <property type="entry name" value="Thioredoxin-like_sf"/>
</dbReference>
<feature type="chain" id="PRO_5017021706" evidence="5">
    <location>
        <begin position="22"/>
        <end position="249"/>
    </location>
</feature>
<keyword evidence="1 5" id="KW-0732">Signal</keyword>
<evidence type="ECO:0000256" key="3">
    <source>
        <dbReference type="ARBA" id="ARBA00023157"/>
    </source>
</evidence>
<dbReference type="InterPro" id="IPR041205">
    <property type="entry name" value="ScsC_N"/>
</dbReference>
<dbReference type="SUPFAM" id="SSF52833">
    <property type="entry name" value="Thioredoxin-like"/>
    <property type="match status" value="1"/>
</dbReference>
<dbReference type="InterPro" id="IPR013766">
    <property type="entry name" value="Thioredoxin_domain"/>
</dbReference>
<evidence type="ECO:0000256" key="2">
    <source>
        <dbReference type="ARBA" id="ARBA00023002"/>
    </source>
</evidence>
<dbReference type="InterPro" id="IPR001853">
    <property type="entry name" value="DSBA-like_thioredoxin_dom"/>
</dbReference>
<comment type="caution">
    <text evidence="7">The sequence shown here is derived from an EMBL/GenBank/DDBJ whole genome shotgun (WGS) entry which is preliminary data.</text>
</comment>
<dbReference type="GO" id="GO:0016491">
    <property type="term" value="F:oxidoreductase activity"/>
    <property type="evidence" value="ECO:0007669"/>
    <property type="project" value="UniProtKB-KW"/>
</dbReference>
<accession>A0A348WBL7</accession>
<keyword evidence="3" id="KW-1015">Disulfide bond</keyword>
<evidence type="ECO:0000313" key="7">
    <source>
        <dbReference type="EMBL" id="HAR51929.1"/>
    </source>
</evidence>
<dbReference type="Gene3D" id="3.40.30.10">
    <property type="entry name" value="Glutaredoxin"/>
    <property type="match status" value="1"/>
</dbReference>
<dbReference type="Pfam" id="PF18312">
    <property type="entry name" value="ScsC_N"/>
    <property type="match status" value="1"/>
</dbReference>
<dbReference type="AlphaFoldDB" id="A0A348WBL7"/>
<sequence length="249" mass="27226">MMTRFLTSTALALALALPAAALDLGSMTDAERSALHDEIRNYLLENPEVIMEAVAVLEQRQQQDQVSADQEMVSRNSDAIFNDDHSWVGGNPEGDITIVEFLDYRCGYCKRAFGEVKELLETDGNIRFIVKEFPILGEASVMASRFAIATKLEAGDEAYESLHDGLMAFNGDITEAALKRLATSFGLDADAIAARMEDDEVSEAIAQNHALAGALQITGTPTFVMGDQMVRGYVPLEGMEQIVAELRKE</sequence>
<keyword evidence="4" id="KW-0676">Redox-active center</keyword>
<dbReference type="EMBL" id="DMVW01000087">
    <property type="protein sequence ID" value="HAR51929.1"/>
    <property type="molecule type" value="Genomic_DNA"/>
</dbReference>
<dbReference type="PANTHER" id="PTHR13887:SF14">
    <property type="entry name" value="DISULFIDE BOND FORMATION PROTEIN D"/>
    <property type="match status" value="1"/>
</dbReference>
<dbReference type="Proteomes" id="UP000264719">
    <property type="component" value="Unassembled WGS sequence"/>
</dbReference>
<dbReference type="CDD" id="cd03023">
    <property type="entry name" value="DsbA_Com1_like"/>
    <property type="match status" value="1"/>
</dbReference>
<feature type="signal peptide" evidence="5">
    <location>
        <begin position="1"/>
        <end position="21"/>
    </location>
</feature>
<evidence type="ECO:0000256" key="1">
    <source>
        <dbReference type="ARBA" id="ARBA00022729"/>
    </source>
</evidence>
<gene>
    <name evidence="7" type="ORF">DCS45_08650</name>
</gene>
<protein>
    <submittedName>
        <fullName evidence="7">Disulfide bond formation protein DsbA</fullName>
    </submittedName>
</protein>
<name>A0A348WBL7_9RHOB</name>
<evidence type="ECO:0000313" key="8">
    <source>
        <dbReference type="Proteomes" id="UP000264719"/>
    </source>
</evidence>
<evidence type="ECO:0000256" key="5">
    <source>
        <dbReference type="SAM" id="SignalP"/>
    </source>
</evidence>
<evidence type="ECO:0000259" key="6">
    <source>
        <dbReference type="PROSITE" id="PS51352"/>
    </source>
</evidence>
<feature type="domain" description="Thioredoxin" evidence="6">
    <location>
        <begin position="13"/>
        <end position="248"/>
    </location>
</feature>
<keyword evidence="2" id="KW-0560">Oxidoreductase</keyword>
<evidence type="ECO:0000256" key="4">
    <source>
        <dbReference type="ARBA" id="ARBA00023284"/>
    </source>
</evidence>
<reference evidence="7 8" key="1">
    <citation type="journal article" date="2018" name="Nat. Biotechnol.">
        <title>A standardized bacterial taxonomy based on genome phylogeny substantially revises the tree of life.</title>
        <authorList>
            <person name="Parks D.H."/>
            <person name="Chuvochina M."/>
            <person name="Waite D.W."/>
            <person name="Rinke C."/>
            <person name="Skarshewski A."/>
            <person name="Chaumeil P.A."/>
            <person name="Hugenholtz P."/>
        </authorList>
    </citation>
    <scope>NUCLEOTIDE SEQUENCE [LARGE SCALE GENOMIC DNA]</scope>
    <source>
        <strain evidence="7">UBA9169</strain>
    </source>
</reference>